<keyword evidence="2" id="KW-1133">Transmembrane helix</keyword>
<dbReference type="EMBL" id="ML987198">
    <property type="protein sequence ID" value="KAF2246478.1"/>
    <property type="molecule type" value="Genomic_DNA"/>
</dbReference>
<evidence type="ECO:0000313" key="3">
    <source>
        <dbReference type="EMBL" id="KAF2246478.1"/>
    </source>
</evidence>
<evidence type="ECO:0000313" key="4">
    <source>
        <dbReference type="Proteomes" id="UP000800094"/>
    </source>
</evidence>
<proteinExistence type="predicted"/>
<feature type="transmembrane region" description="Helical" evidence="2">
    <location>
        <begin position="110"/>
        <end position="130"/>
    </location>
</feature>
<dbReference type="GeneID" id="54586913"/>
<dbReference type="Proteomes" id="UP000800094">
    <property type="component" value="Unassembled WGS sequence"/>
</dbReference>
<dbReference type="AlphaFoldDB" id="A0A6A6I8S3"/>
<gene>
    <name evidence="3" type="ORF">BU26DRAFT_566852</name>
</gene>
<organism evidence="3 4">
    <name type="scientific">Trematosphaeria pertusa</name>
    <dbReference type="NCBI Taxonomy" id="390896"/>
    <lineage>
        <taxon>Eukaryota</taxon>
        <taxon>Fungi</taxon>
        <taxon>Dikarya</taxon>
        <taxon>Ascomycota</taxon>
        <taxon>Pezizomycotina</taxon>
        <taxon>Dothideomycetes</taxon>
        <taxon>Pleosporomycetidae</taxon>
        <taxon>Pleosporales</taxon>
        <taxon>Massarineae</taxon>
        <taxon>Trematosphaeriaceae</taxon>
        <taxon>Trematosphaeria</taxon>
    </lineage>
</organism>
<keyword evidence="2" id="KW-0472">Membrane</keyword>
<accession>A0A6A6I8S3</accession>
<evidence type="ECO:0000256" key="1">
    <source>
        <dbReference type="SAM" id="MobiDB-lite"/>
    </source>
</evidence>
<reference evidence="3" key="1">
    <citation type="journal article" date="2020" name="Stud. Mycol.">
        <title>101 Dothideomycetes genomes: a test case for predicting lifestyles and emergence of pathogens.</title>
        <authorList>
            <person name="Haridas S."/>
            <person name="Albert R."/>
            <person name="Binder M."/>
            <person name="Bloem J."/>
            <person name="Labutti K."/>
            <person name="Salamov A."/>
            <person name="Andreopoulos B."/>
            <person name="Baker S."/>
            <person name="Barry K."/>
            <person name="Bills G."/>
            <person name="Bluhm B."/>
            <person name="Cannon C."/>
            <person name="Castanera R."/>
            <person name="Culley D."/>
            <person name="Daum C."/>
            <person name="Ezra D."/>
            <person name="Gonzalez J."/>
            <person name="Henrissat B."/>
            <person name="Kuo A."/>
            <person name="Liang C."/>
            <person name="Lipzen A."/>
            <person name="Lutzoni F."/>
            <person name="Magnuson J."/>
            <person name="Mondo S."/>
            <person name="Nolan M."/>
            <person name="Ohm R."/>
            <person name="Pangilinan J."/>
            <person name="Park H.-J."/>
            <person name="Ramirez L."/>
            <person name="Alfaro M."/>
            <person name="Sun H."/>
            <person name="Tritt A."/>
            <person name="Yoshinaga Y."/>
            <person name="Zwiers L.-H."/>
            <person name="Turgeon B."/>
            <person name="Goodwin S."/>
            <person name="Spatafora J."/>
            <person name="Crous P."/>
            <person name="Grigoriev I."/>
        </authorList>
    </citation>
    <scope>NUCLEOTIDE SEQUENCE</scope>
    <source>
        <strain evidence="3">CBS 122368</strain>
    </source>
</reference>
<sequence>MSSQPSHDPSPRAMSVERSPTYLNLSSRFHDEFPPGAKPHVSPSLRSPNSRRAPFRNAFTSVFQFFQYSQATEDERQDDGEKYDERSYERKSKFRHVRWGDSQATRANRWFAVAFLMLLLSLQSNVFLVFNCPPNSFLRYVRGKKDLCIA</sequence>
<evidence type="ECO:0000256" key="2">
    <source>
        <dbReference type="SAM" id="Phobius"/>
    </source>
</evidence>
<feature type="region of interest" description="Disordered" evidence="1">
    <location>
        <begin position="26"/>
        <end position="50"/>
    </location>
</feature>
<name>A0A6A6I8S3_9PLEO</name>
<keyword evidence="4" id="KW-1185">Reference proteome</keyword>
<keyword evidence="2" id="KW-0812">Transmembrane</keyword>
<dbReference type="RefSeq" id="XP_033681482.1">
    <property type="nucleotide sequence ID" value="XM_033833583.1"/>
</dbReference>
<protein>
    <submittedName>
        <fullName evidence="3">Uncharacterized protein</fullName>
    </submittedName>
</protein>